<evidence type="ECO:0000256" key="2">
    <source>
        <dbReference type="ARBA" id="ARBA00023295"/>
    </source>
</evidence>
<dbReference type="InterPro" id="IPR050985">
    <property type="entry name" value="Alpha-glycosidase_related"/>
</dbReference>
<dbReference type="Proteomes" id="UP000295633">
    <property type="component" value="Unassembled WGS sequence"/>
</dbReference>
<dbReference type="Gene3D" id="3.20.20.70">
    <property type="entry name" value="Aldolase class I"/>
    <property type="match status" value="1"/>
</dbReference>
<keyword evidence="2" id="KW-0326">Glycosidase</keyword>
<dbReference type="CDD" id="cd14791">
    <property type="entry name" value="GH36"/>
    <property type="match status" value="1"/>
</dbReference>
<evidence type="ECO:0000313" key="5">
    <source>
        <dbReference type="Proteomes" id="UP000295633"/>
    </source>
</evidence>
<protein>
    <submittedName>
        <fullName evidence="4">Alpha-galactosidase</fullName>
    </submittedName>
</protein>
<evidence type="ECO:0000256" key="1">
    <source>
        <dbReference type="ARBA" id="ARBA00022801"/>
    </source>
</evidence>
<dbReference type="PANTHER" id="PTHR43053:SF3">
    <property type="entry name" value="ALPHA-GALACTOSIDASE C-RELATED"/>
    <property type="match status" value="1"/>
</dbReference>
<dbReference type="PRINTS" id="PR00743">
    <property type="entry name" value="GLHYDRLASE36"/>
</dbReference>
<reference evidence="4 5" key="1">
    <citation type="submission" date="2019-03" db="EMBL/GenBank/DDBJ databases">
        <title>Genome Sequencing and Assembly of Various Microbes Isolated from Partially Reclaimed Soil and Acid Mine Drainage (AMD) Site.</title>
        <authorList>
            <person name="Steinbock B."/>
            <person name="Bechtold R."/>
            <person name="Sevigny J.L."/>
            <person name="Thomas D."/>
            <person name="Cuthill L.R."/>
            <person name="Aveiro Johannsen E.J."/>
            <person name="Thomas K."/>
            <person name="Ghosh A."/>
        </authorList>
    </citation>
    <scope>NUCLEOTIDE SEQUENCE [LARGE SCALE GENOMIC DNA]</scope>
    <source>
        <strain evidence="4 5">F-B2</strain>
    </source>
</reference>
<dbReference type="InterPro" id="IPR002252">
    <property type="entry name" value="Glyco_hydro_36"/>
</dbReference>
<feature type="compositionally biased region" description="Basic and acidic residues" evidence="3">
    <location>
        <begin position="40"/>
        <end position="51"/>
    </location>
</feature>
<dbReference type="InterPro" id="IPR013785">
    <property type="entry name" value="Aldolase_TIM"/>
</dbReference>
<dbReference type="PANTHER" id="PTHR43053">
    <property type="entry name" value="GLYCOSIDASE FAMILY 31"/>
    <property type="match status" value="1"/>
</dbReference>
<proteinExistence type="predicted"/>
<feature type="region of interest" description="Disordered" evidence="3">
    <location>
        <begin position="28"/>
        <end position="51"/>
    </location>
</feature>
<dbReference type="AlphaFoldDB" id="A0A4R5YMT1"/>
<evidence type="ECO:0000313" key="4">
    <source>
        <dbReference type="EMBL" id="TDL46358.1"/>
    </source>
</evidence>
<comment type="caution">
    <text evidence="4">The sequence shown here is derived from an EMBL/GenBank/DDBJ whole genome shotgun (WGS) entry which is preliminary data.</text>
</comment>
<dbReference type="EMBL" id="SMZX01000001">
    <property type="protein sequence ID" value="TDL46358.1"/>
    <property type="molecule type" value="Genomic_DNA"/>
</dbReference>
<dbReference type="InterPro" id="IPR038417">
    <property type="entry name" value="Alpga-gal_N_sf"/>
</dbReference>
<name>A0A4R5YMT1_9MICO</name>
<dbReference type="SUPFAM" id="SSF51445">
    <property type="entry name" value="(Trans)glycosidases"/>
    <property type="match status" value="1"/>
</dbReference>
<accession>A0A4R5YMT1</accession>
<dbReference type="InterPro" id="IPR017853">
    <property type="entry name" value="GH"/>
</dbReference>
<keyword evidence="1" id="KW-0378">Hydrolase</keyword>
<gene>
    <name evidence="4" type="ORF">E2R54_01885</name>
</gene>
<dbReference type="Gene3D" id="2.70.98.60">
    <property type="entry name" value="alpha-galactosidase from lactobacil brevis"/>
    <property type="match status" value="1"/>
</dbReference>
<dbReference type="GO" id="GO:0016052">
    <property type="term" value="P:carbohydrate catabolic process"/>
    <property type="evidence" value="ECO:0007669"/>
    <property type="project" value="InterPro"/>
</dbReference>
<evidence type="ECO:0000256" key="3">
    <source>
        <dbReference type="SAM" id="MobiDB-lite"/>
    </source>
</evidence>
<sequence length="671" mass="71889">MAGARHALRPVPAVEVLTVAGGHAPASYRLSHSTTGRAQRHLDHTTSESEEGRTLTIHQQGNGVITILTLFRARSTPAVRAEVTVVNTGTDRVVLRAVPSLSLGFTSRFPSGDPLGDWSLTRGRSDWLGEGRWVTRPLRPDLLPALAEELTGHDPRGAVVASSSGTWSTGADLPVGLLTNGLEGLAVAWQIEHNGAWCWEVAEDTGGGRLVLAGPTDAHAGWTDILVPNAAFTSVPAVVAFGDSSAGAVRALTDHRRATRRPHPDNGGMPVVFNDYMNTLNGDPTTEKLLPLIAAAASVGAEVFCIDAGWYDDSGDWWDSVGAWEPSTTRFPGGLGKVIDAIRAAGMVPGLWLEPEVVGVSSPIAAALPAEAFLQRHGQRVVEHSRYHLDLRHPAATAHLDRVVDGLIERFGIGFFKFDYNIDPGAGTDRDAVSVGDGLLQHNRAHLRWLDRLLDRHPALVVENCASGAMRMDYALLSRLAMQSTSDQQDFAKYPPIAAAAPLSILPEQAASWAYPQPEMDAEEASFALVTGLLGRFYVSGHLNEMSAAQNARVAEAIAAAKVLRSEIAGSAPHWPLGLPRWEDAWVALSLRVPDGELVSLWRRGTEVAIELSFPHLVGRDVAVTTIFPTDLPEWETSWNSAAGTLTVRAGAAPLSARTLRLHVAPATSKH</sequence>
<dbReference type="GO" id="GO:0004557">
    <property type="term" value="F:alpha-galactosidase activity"/>
    <property type="evidence" value="ECO:0007669"/>
    <property type="project" value="InterPro"/>
</dbReference>
<organism evidence="4 5">
    <name type="scientific">Microbacterium oleivorans</name>
    <dbReference type="NCBI Taxonomy" id="273677"/>
    <lineage>
        <taxon>Bacteria</taxon>
        <taxon>Bacillati</taxon>
        <taxon>Actinomycetota</taxon>
        <taxon>Actinomycetes</taxon>
        <taxon>Micrococcales</taxon>
        <taxon>Microbacteriaceae</taxon>
        <taxon>Microbacterium</taxon>
    </lineage>
</organism>
<dbReference type="Pfam" id="PF02065">
    <property type="entry name" value="Melibiase"/>
    <property type="match status" value="1"/>
</dbReference>